<sequence>MKPIFVTMQEGERITGLSRSSLYRELAALRIKSRKVRGRRLLELESLQALGSEEA</sequence>
<gene>
    <name evidence="1" type="ORF">HKX06_20880</name>
</gene>
<organism evidence="1 2">
    <name type="scientific">Sphingomonas paucimobilis</name>
    <name type="common">Pseudomonas paucimobilis</name>
    <dbReference type="NCBI Taxonomy" id="13689"/>
    <lineage>
        <taxon>Bacteria</taxon>
        <taxon>Pseudomonadati</taxon>
        <taxon>Pseudomonadota</taxon>
        <taxon>Alphaproteobacteria</taxon>
        <taxon>Sphingomonadales</taxon>
        <taxon>Sphingomonadaceae</taxon>
        <taxon>Sphingomonas</taxon>
    </lineage>
</organism>
<proteinExistence type="predicted"/>
<protein>
    <recommendedName>
        <fullName evidence="3">Helix-turn-helix domain-containing protein</fullName>
    </recommendedName>
</protein>
<name>A0A7Y2PER4_SPHPI</name>
<evidence type="ECO:0000313" key="1">
    <source>
        <dbReference type="EMBL" id="NNG59800.1"/>
    </source>
</evidence>
<dbReference type="EMBL" id="JABEOU010000064">
    <property type="protein sequence ID" value="NNG59800.1"/>
    <property type="molecule type" value="Genomic_DNA"/>
</dbReference>
<comment type="caution">
    <text evidence="1">The sequence shown here is derived from an EMBL/GenBank/DDBJ whole genome shotgun (WGS) entry which is preliminary data.</text>
</comment>
<dbReference type="AlphaFoldDB" id="A0A7Y2PER4"/>
<dbReference type="RefSeq" id="WP_170171034.1">
    <property type="nucleotide sequence ID" value="NZ_JABEOU010000064.1"/>
</dbReference>
<evidence type="ECO:0000313" key="2">
    <source>
        <dbReference type="Proteomes" id="UP000550136"/>
    </source>
</evidence>
<accession>A0A7Y2PER4</accession>
<dbReference type="Proteomes" id="UP000550136">
    <property type="component" value="Unassembled WGS sequence"/>
</dbReference>
<evidence type="ECO:0008006" key="3">
    <source>
        <dbReference type="Google" id="ProtNLM"/>
    </source>
</evidence>
<reference evidence="1 2" key="1">
    <citation type="submission" date="2020-05" db="EMBL/GenBank/DDBJ databases">
        <title>Draft Genome Sequences of Sphingomonas sp. Isolated from the International Space Station.</title>
        <authorList>
            <person name="Bijlani S."/>
            <person name="Singh N.K."/>
            <person name="Mason C.E."/>
            <person name="Wang C.C."/>
            <person name="Venkateswaran K."/>
        </authorList>
    </citation>
    <scope>NUCLEOTIDE SEQUENCE [LARGE SCALE GENOMIC DNA]</scope>
    <source>
        <strain evidence="1 2">FKI-L5-BR-P1</strain>
    </source>
</reference>